<name>J3TW93_CARRU</name>
<evidence type="ECO:0000313" key="2">
    <source>
        <dbReference type="Proteomes" id="UP000003933"/>
    </source>
</evidence>
<proteinExistence type="predicted"/>
<dbReference type="KEGG" id="crt:A355_049"/>
<dbReference type="PATRIC" id="fig|1202539.3.peg.43"/>
<gene>
    <name evidence="1" type="ORF">A355_049</name>
</gene>
<evidence type="ECO:0000313" key="1">
    <source>
        <dbReference type="EMBL" id="AFP84090.1"/>
    </source>
</evidence>
<sequence length="67" mass="8348">MKIIKNYILIKKLNNNSKIINFNNNYYKSIKKFFLMKYNTNNYIFNLNKNKNIFKKNKKIKKYELFV</sequence>
<dbReference type="EMBL" id="CP003544">
    <property type="protein sequence ID" value="AFP84090.1"/>
    <property type="molecule type" value="Genomic_DNA"/>
</dbReference>
<dbReference type="RefSeq" id="WP_014887390.1">
    <property type="nucleotide sequence ID" value="NC_018417.1"/>
</dbReference>
<protein>
    <submittedName>
        <fullName evidence="1">Uncharacterized protein</fullName>
    </submittedName>
</protein>
<dbReference type="Proteomes" id="UP000003933">
    <property type="component" value="Chromosome"/>
</dbReference>
<dbReference type="AlphaFoldDB" id="J3TW93"/>
<dbReference type="HOGENOM" id="CLU_2804408_0_0_6"/>
<accession>J3TW93</accession>
<reference evidence="1 2" key="1">
    <citation type="journal article" date="2012" name="Mol. Biol. Evol.">
        <title>Genome reduction and co-evolution between the primary and secondary bacterial symbionts of psyllids.</title>
        <authorList>
            <person name="Sloan D.B."/>
            <person name="Moran N.A."/>
        </authorList>
    </citation>
    <scope>NUCLEOTIDE SEQUENCE [LARGE SCALE GENOMIC DNA]</scope>
    <source>
        <strain evidence="1 2">HT</strain>
    </source>
</reference>
<organism evidence="1 2">
    <name type="scientific">Candidatus Carsonella ruddii HT isolate Thao2000</name>
    <dbReference type="NCBI Taxonomy" id="1202539"/>
    <lineage>
        <taxon>Bacteria</taxon>
        <taxon>Pseudomonadati</taxon>
        <taxon>Pseudomonadota</taxon>
        <taxon>Gammaproteobacteria</taxon>
        <taxon>Oceanospirillales</taxon>
        <taxon>Halomonadaceae</taxon>
        <taxon>Zymobacter group</taxon>
        <taxon>Candidatus Carsonella</taxon>
    </lineage>
</organism>
<dbReference type="STRING" id="1202539.A355_049"/>